<comment type="caution">
    <text evidence="2">The sequence shown here is derived from an EMBL/GenBank/DDBJ whole genome shotgun (WGS) entry which is preliminary data.</text>
</comment>
<feature type="non-terminal residue" evidence="2">
    <location>
        <position position="67"/>
    </location>
</feature>
<feature type="transmembrane region" description="Helical" evidence="1">
    <location>
        <begin position="26"/>
        <end position="45"/>
    </location>
</feature>
<keyword evidence="1" id="KW-1133">Transmembrane helix</keyword>
<dbReference type="VEuPathDB" id="VectorBase:LDEU012033"/>
<dbReference type="Proteomes" id="UP000288716">
    <property type="component" value="Unassembled WGS sequence"/>
</dbReference>
<dbReference type="STRING" id="299467.A0A443RXB7"/>
<proteinExistence type="predicted"/>
<evidence type="ECO:0000256" key="1">
    <source>
        <dbReference type="SAM" id="Phobius"/>
    </source>
</evidence>
<keyword evidence="1" id="KW-0472">Membrane</keyword>
<accession>A0A443RXB7</accession>
<evidence type="ECO:0000313" key="3">
    <source>
        <dbReference type="Proteomes" id="UP000288716"/>
    </source>
</evidence>
<keyword evidence="3" id="KW-1185">Reference proteome</keyword>
<dbReference type="EMBL" id="NCKV01020828">
    <property type="protein sequence ID" value="RWS20006.1"/>
    <property type="molecule type" value="Genomic_DNA"/>
</dbReference>
<organism evidence="2 3">
    <name type="scientific">Leptotrombidium deliense</name>
    <dbReference type="NCBI Taxonomy" id="299467"/>
    <lineage>
        <taxon>Eukaryota</taxon>
        <taxon>Metazoa</taxon>
        <taxon>Ecdysozoa</taxon>
        <taxon>Arthropoda</taxon>
        <taxon>Chelicerata</taxon>
        <taxon>Arachnida</taxon>
        <taxon>Acari</taxon>
        <taxon>Acariformes</taxon>
        <taxon>Trombidiformes</taxon>
        <taxon>Prostigmata</taxon>
        <taxon>Anystina</taxon>
        <taxon>Parasitengona</taxon>
        <taxon>Trombiculoidea</taxon>
        <taxon>Trombiculidae</taxon>
        <taxon>Leptotrombidium</taxon>
    </lineage>
</organism>
<sequence>MLKKLRRNLSILFRIRSNFKETGLRNLYYLLFSHIFDYGITVWGFTCETKLSQLKILQKKILRTLCF</sequence>
<protein>
    <recommendedName>
        <fullName evidence="4">RNA-directed DNA polymerase from mobile element jockey-like protein</fullName>
    </recommendedName>
</protein>
<name>A0A443RXB7_9ACAR</name>
<reference evidence="2 3" key="1">
    <citation type="journal article" date="2018" name="Gigascience">
        <title>Genomes of trombidid mites reveal novel predicted allergens and laterally-transferred genes associated with secondary metabolism.</title>
        <authorList>
            <person name="Dong X."/>
            <person name="Chaisiri K."/>
            <person name="Xia D."/>
            <person name="Armstrong S.D."/>
            <person name="Fang Y."/>
            <person name="Donnelly M.J."/>
            <person name="Kadowaki T."/>
            <person name="McGarry J.W."/>
            <person name="Darby A.C."/>
            <person name="Makepeace B.L."/>
        </authorList>
    </citation>
    <scope>NUCLEOTIDE SEQUENCE [LARGE SCALE GENOMIC DNA]</scope>
    <source>
        <strain evidence="2">UoL-UT</strain>
    </source>
</reference>
<gene>
    <name evidence="2" type="ORF">B4U80_10764</name>
</gene>
<dbReference type="AlphaFoldDB" id="A0A443RXB7"/>
<keyword evidence="1" id="KW-0812">Transmembrane</keyword>
<evidence type="ECO:0008006" key="4">
    <source>
        <dbReference type="Google" id="ProtNLM"/>
    </source>
</evidence>
<evidence type="ECO:0000313" key="2">
    <source>
        <dbReference type="EMBL" id="RWS20006.1"/>
    </source>
</evidence>